<keyword evidence="2" id="KW-1185">Reference proteome</keyword>
<dbReference type="Proteomes" id="UP000007383">
    <property type="component" value="Chromosome"/>
</dbReference>
<dbReference type="KEGG" id="sfc:Spiaf_1373"/>
<evidence type="ECO:0000313" key="1">
    <source>
        <dbReference type="EMBL" id="AFG37439.1"/>
    </source>
</evidence>
<dbReference type="EMBL" id="CP003282">
    <property type="protein sequence ID" value="AFG37439.1"/>
    <property type="molecule type" value="Genomic_DNA"/>
</dbReference>
<dbReference type="RefSeq" id="WP_014455426.1">
    <property type="nucleotide sequence ID" value="NC_017098.1"/>
</dbReference>
<gene>
    <name evidence="1" type="ordered locus">Spiaf_1373</name>
</gene>
<dbReference type="HOGENOM" id="CLU_1739381_0_0_12"/>
<sequence>MTTALTDLAAHFEHIDTAYYNDSQIFIFDGRFEGDHDAPIPAEVIQATIIGTKRIIDTWTNAFGKYLLLSASLKVAICLDIRPEADNQSDTIAGIEHVRPLSEFKNLVAEAQEFADDNPNHYRTFEWQPDFYTLFSQEGEVRFMFAIVEV</sequence>
<protein>
    <submittedName>
        <fullName evidence="1">Uncharacterized protein</fullName>
    </submittedName>
</protein>
<accession>H9UIU6</accession>
<organism evidence="1 2">
    <name type="scientific">Spirochaeta africana (strain ATCC 700263 / DSM 8902 / Z-7692)</name>
    <dbReference type="NCBI Taxonomy" id="889378"/>
    <lineage>
        <taxon>Bacteria</taxon>
        <taxon>Pseudomonadati</taxon>
        <taxon>Spirochaetota</taxon>
        <taxon>Spirochaetia</taxon>
        <taxon>Spirochaetales</taxon>
        <taxon>Spirochaetaceae</taxon>
        <taxon>Spirochaeta</taxon>
    </lineage>
</organism>
<proteinExistence type="predicted"/>
<evidence type="ECO:0000313" key="2">
    <source>
        <dbReference type="Proteomes" id="UP000007383"/>
    </source>
</evidence>
<reference evidence="2" key="1">
    <citation type="journal article" date="2013" name="Stand. Genomic Sci.">
        <title>Complete genome sequence of the halophilic bacterium Spirochaeta africana type strain (Z-7692(T)) from the alkaline Lake Magadi in the East African Rift.</title>
        <authorList>
            <person name="Liolos K."/>
            <person name="Abt B."/>
            <person name="Scheuner C."/>
            <person name="Teshima H."/>
            <person name="Held B."/>
            <person name="Lapidus A."/>
            <person name="Nolan M."/>
            <person name="Lucas S."/>
            <person name="Deshpande S."/>
            <person name="Cheng J.F."/>
            <person name="Tapia R."/>
            <person name="Goodwin L.A."/>
            <person name="Pitluck S."/>
            <person name="Pagani I."/>
            <person name="Ivanova N."/>
            <person name="Mavromatis K."/>
            <person name="Mikhailova N."/>
            <person name="Huntemann M."/>
            <person name="Pati A."/>
            <person name="Chen A."/>
            <person name="Palaniappan K."/>
            <person name="Land M."/>
            <person name="Rohde M."/>
            <person name="Tindall B.J."/>
            <person name="Detter J.C."/>
            <person name="Goker M."/>
            <person name="Bristow J."/>
            <person name="Eisen J.A."/>
            <person name="Markowitz V."/>
            <person name="Hugenholtz P."/>
            <person name="Woyke T."/>
            <person name="Klenk H.P."/>
            <person name="Kyrpides N.C."/>
        </authorList>
    </citation>
    <scope>NUCLEOTIDE SEQUENCE</scope>
    <source>
        <strain evidence="2">ATCC 700263 / DSM 8902 / Z-7692</strain>
    </source>
</reference>
<name>H9UIU6_SPIAZ</name>
<dbReference type="AlphaFoldDB" id="H9UIU6"/>